<dbReference type="RefSeq" id="XP_066670780.1">
    <property type="nucleotide sequence ID" value="XM_066807162.1"/>
</dbReference>
<keyword evidence="2" id="KW-1133">Transmembrane helix</keyword>
<protein>
    <submittedName>
        <fullName evidence="3">Uncharacterized protein</fullName>
    </submittedName>
</protein>
<evidence type="ECO:0000313" key="4">
    <source>
        <dbReference type="Proteomes" id="UP001433268"/>
    </source>
</evidence>
<reference evidence="3 4" key="1">
    <citation type="submission" date="2023-01" db="EMBL/GenBank/DDBJ databases">
        <title>Analysis of 21 Apiospora genomes using comparative genomics revels a genus with tremendous synthesis potential of carbohydrate active enzymes and secondary metabolites.</title>
        <authorList>
            <person name="Sorensen T."/>
        </authorList>
    </citation>
    <scope>NUCLEOTIDE SEQUENCE [LARGE SCALE GENOMIC DNA]</scope>
    <source>
        <strain evidence="3 4">CBS 114990</strain>
    </source>
</reference>
<accession>A0ABR1WXL9</accession>
<feature type="compositionally biased region" description="Basic and acidic residues" evidence="1">
    <location>
        <begin position="48"/>
        <end position="66"/>
    </location>
</feature>
<feature type="transmembrane region" description="Helical" evidence="2">
    <location>
        <begin position="158"/>
        <end position="180"/>
    </location>
</feature>
<feature type="region of interest" description="Disordered" evidence="1">
    <location>
        <begin position="1"/>
        <end position="20"/>
    </location>
</feature>
<dbReference type="GeneID" id="92040222"/>
<evidence type="ECO:0000313" key="3">
    <source>
        <dbReference type="EMBL" id="KAK8087886.1"/>
    </source>
</evidence>
<sequence length="185" mass="19867">MDENSLSDYSEVRTFSQKHGRCAWGERGRLDDLVAAEDPVVEWALRMQDHTDGVQLDRTRRPDTRPGRLPLRRRRGSDMDRGARPRGRPSRCPRRPTATPSRIVPPMTTSASSIPSVGATTTAVKSTVSSSPKSTGDAAPQSVDTGKADTGLSTGAKAAIGVGVSPGAILCFLAGMVLLWSRRRA</sequence>
<proteinExistence type="predicted"/>
<dbReference type="Proteomes" id="UP001433268">
    <property type="component" value="Unassembled WGS sequence"/>
</dbReference>
<feature type="compositionally biased region" description="Low complexity" evidence="1">
    <location>
        <begin position="116"/>
        <end position="136"/>
    </location>
</feature>
<keyword evidence="4" id="KW-1185">Reference proteome</keyword>
<evidence type="ECO:0000256" key="1">
    <source>
        <dbReference type="SAM" id="MobiDB-lite"/>
    </source>
</evidence>
<dbReference type="EMBL" id="JAQQWN010000004">
    <property type="protein sequence ID" value="KAK8087886.1"/>
    <property type="molecule type" value="Genomic_DNA"/>
</dbReference>
<name>A0ABR1WXL9_9PEZI</name>
<gene>
    <name evidence="3" type="ORF">PG997_002847</name>
</gene>
<feature type="region of interest" description="Disordered" evidence="1">
    <location>
        <begin position="48"/>
        <end position="146"/>
    </location>
</feature>
<evidence type="ECO:0000256" key="2">
    <source>
        <dbReference type="SAM" id="Phobius"/>
    </source>
</evidence>
<keyword evidence="2" id="KW-0472">Membrane</keyword>
<feature type="compositionally biased region" description="Basic residues" evidence="1">
    <location>
        <begin position="84"/>
        <end position="94"/>
    </location>
</feature>
<feature type="compositionally biased region" description="Polar residues" evidence="1">
    <location>
        <begin position="1"/>
        <end position="15"/>
    </location>
</feature>
<organism evidence="3 4">
    <name type="scientific">Apiospora hydei</name>
    <dbReference type="NCBI Taxonomy" id="1337664"/>
    <lineage>
        <taxon>Eukaryota</taxon>
        <taxon>Fungi</taxon>
        <taxon>Dikarya</taxon>
        <taxon>Ascomycota</taxon>
        <taxon>Pezizomycotina</taxon>
        <taxon>Sordariomycetes</taxon>
        <taxon>Xylariomycetidae</taxon>
        <taxon>Amphisphaeriales</taxon>
        <taxon>Apiosporaceae</taxon>
        <taxon>Apiospora</taxon>
    </lineage>
</organism>
<keyword evidence="2" id="KW-0812">Transmembrane</keyword>
<comment type="caution">
    <text evidence="3">The sequence shown here is derived from an EMBL/GenBank/DDBJ whole genome shotgun (WGS) entry which is preliminary data.</text>
</comment>